<evidence type="ECO:0000259" key="4">
    <source>
        <dbReference type="PROSITE" id="PS50181"/>
    </source>
</evidence>
<dbReference type="OrthoDB" id="19711at2759"/>
<dbReference type="EMBL" id="SRPW01003474">
    <property type="protein sequence ID" value="KAG5986879.1"/>
    <property type="molecule type" value="Genomic_DNA"/>
</dbReference>
<keyword evidence="6" id="KW-1185">Reference proteome</keyword>
<evidence type="ECO:0000256" key="3">
    <source>
        <dbReference type="SAM" id="MobiDB-lite"/>
    </source>
</evidence>
<dbReference type="Pfam" id="PF12937">
    <property type="entry name" value="F-box-like"/>
    <property type="match status" value="1"/>
</dbReference>
<dbReference type="PANTHER" id="PTHR44436">
    <property type="entry name" value="F-BOX/WD REPEAT-CONTAINING PROTEIN 2"/>
    <property type="match status" value="1"/>
</dbReference>
<feature type="region of interest" description="Disordered" evidence="3">
    <location>
        <begin position="139"/>
        <end position="162"/>
    </location>
</feature>
<dbReference type="SUPFAM" id="SSF81383">
    <property type="entry name" value="F-box domain"/>
    <property type="match status" value="1"/>
</dbReference>
<dbReference type="SMART" id="SM00256">
    <property type="entry name" value="FBOX"/>
    <property type="match status" value="1"/>
</dbReference>
<organism evidence="5 6">
    <name type="scientific">Claviceps pusilla</name>
    <dbReference type="NCBI Taxonomy" id="123648"/>
    <lineage>
        <taxon>Eukaryota</taxon>
        <taxon>Fungi</taxon>
        <taxon>Dikarya</taxon>
        <taxon>Ascomycota</taxon>
        <taxon>Pezizomycotina</taxon>
        <taxon>Sordariomycetes</taxon>
        <taxon>Hypocreomycetidae</taxon>
        <taxon>Hypocreales</taxon>
        <taxon>Clavicipitaceae</taxon>
        <taxon>Claviceps</taxon>
    </lineage>
</organism>
<dbReference type="PANTHER" id="PTHR44436:SF1">
    <property type="entry name" value="F-BOX_WD REPEAT-CONTAINING PROTEIN 2"/>
    <property type="match status" value="1"/>
</dbReference>
<protein>
    <recommendedName>
        <fullName evidence="4">F-box domain-containing protein</fullName>
    </recommendedName>
</protein>
<evidence type="ECO:0000256" key="1">
    <source>
        <dbReference type="ARBA" id="ARBA00022574"/>
    </source>
</evidence>
<gene>
    <name evidence="5" type="ORF">E4U43_005307</name>
</gene>
<sequence length="386" mass="43218">MARKSIPVMEWAMTHSSVVFDDEYDPAKTSPTSRRRGSQSQCGSASRDQRFRSLSMSLPWKKSKHSLFGHDDHRSLAQQMQDTAVDDTCEDDSEYHHAGQNSNKGNRRPHGSIKGIIRRASMSFKGFVHRRPSLAAESIQEQTTCQDERPTTSHASCGRSRHATTGFHHTCSIFDNHDMHHEAHYLHFPVPGQGDEPPVIPQHTGAAAKASAAMQNEFYARQRWLAAASSEDGNDGESGIGIAVTRSSSIDLESARCDSIFEQDPNISRVDFISLLPTELAIHVLANLDAPALARSSCVSRRWHDVIINQHIWRESCLREITVTYATSQPIQPDTGLGIPKICPGVDWKKVYQATMQLSRRWKEGRAQPVYLNGHTDSIYCLQFDE</sequence>
<keyword evidence="1" id="KW-0853">WD repeat</keyword>
<feature type="domain" description="F-box" evidence="4">
    <location>
        <begin position="270"/>
        <end position="316"/>
    </location>
</feature>
<dbReference type="AlphaFoldDB" id="A0A9P7N281"/>
<feature type="region of interest" description="Disordered" evidence="3">
    <location>
        <begin position="22"/>
        <end position="51"/>
    </location>
</feature>
<name>A0A9P7N281_9HYPO</name>
<reference evidence="5" key="1">
    <citation type="journal article" date="2020" name="bioRxiv">
        <title>Whole genome comparisons of ergot fungi reveals the divergence and evolution of species within the genus Claviceps are the result of varying mechanisms driving genome evolution and host range expansion.</title>
        <authorList>
            <person name="Wyka S.A."/>
            <person name="Mondo S.J."/>
            <person name="Liu M."/>
            <person name="Dettman J."/>
            <person name="Nalam V."/>
            <person name="Broders K.D."/>
        </authorList>
    </citation>
    <scope>NUCLEOTIDE SEQUENCE</scope>
    <source>
        <strain evidence="5">CCC 602</strain>
    </source>
</reference>
<evidence type="ECO:0000256" key="2">
    <source>
        <dbReference type="ARBA" id="ARBA00022737"/>
    </source>
</evidence>
<comment type="caution">
    <text evidence="5">The sequence shown here is derived from an EMBL/GenBank/DDBJ whole genome shotgun (WGS) entry which is preliminary data.</text>
</comment>
<dbReference type="Gene3D" id="1.20.1280.50">
    <property type="match status" value="1"/>
</dbReference>
<feature type="region of interest" description="Disordered" evidence="3">
    <location>
        <begin position="81"/>
        <end position="111"/>
    </location>
</feature>
<evidence type="ECO:0000313" key="5">
    <source>
        <dbReference type="EMBL" id="KAG5986879.1"/>
    </source>
</evidence>
<dbReference type="InterPro" id="IPR001810">
    <property type="entry name" value="F-box_dom"/>
</dbReference>
<dbReference type="InterPro" id="IPR036047">
    <property type="entry name" value="F-box-like_dom_sf"/>
</dbReference>
<proteinExistence type="predicted"/>
<feature type="compositionally biased region" description="Acidic residues" evidence="3">
    <location>
        <begin position="84"/>
        <end position="93"/>
    </location>
</feature>
<dbReference type="Proteomes" id="UP000748025">
    <property type="component" value="Unassembled WGS sequence"/>
</dbReference>
<evidence type="ECO:0000313" key="6">
    <source>
        <dbReference type="Proteomes" id="UP000748025"/>
    </source>
</evidence>
<dbReference type="PROSITE" id="PS50181">
    <property type="entry name" value="FBOX"/>
    <property type="match status" value="1"/>
</dbReference>
<keyword evidence="2" id="KW-0677">Repeat</keyword>
<dbReference type="InterPro" id="IPR042627">
    <property type="entry name" value="FBXW2"/>
</dbReference>
<accession>A0A9P7N281</accession>